<name>J8ZYL4_EDHAE</name>
<accession>J8ZYL4</accession>
<keyword evidence="1" id="KW-0472">Membrane</keyword>
<reference evidence="2 3" key="1">
    <citation type="submission" date="2011-08" db="EMBL/GenBank/DDBJ databases">
        <authorList>
            <person name="Liu Z.J."/>
            <person name="Shi F.L."/>
            <person name="Lu J.Q."/>
            <person name="Li M."/>
            <person name="Wang Z.L."/>
        </authorList>
    </citation>
    <scope>NUCLEOTIDE SEQUENCE [LARGE SCALE GENOMIC DNA]</scope>
    <source>
        <strain evidence="2 3">USNM 41457</strain>
    </source>
</reference>
<reference evidence="3" key="2">
    <citation type="submission" date="2015-07" db="EMBL/GenBank/DDBJ databases">
        <title>Contrasting host-pathogen interactions and genome evolution in two generalist and specialist microsporidian pathogens of mosquitoes.</title>
        <authorList>
            <consortium name="The Broad Institute Genomics Platform"/>
            <consortium name="The Broad Institute Genome Sequencing Center for Infectious Disease"/>
            <person name="Cuomo C.A."/>
            <person name="Sanscrainte N.D."/>
            <person name="Goldberg J.M."/>
            <person name="Heiman D."/>
            <person name="Young S."/>
            <person name="Zeng Q."/>
            <person name="Becnel J.J."/>
            <person name="Birren B.W."/>
        </authorList>
    </citation>
    <scope>NUCLEOTIDE SEQUENCE [LARGE SCALE GENOMIC DNA]</scope>
    <source>
        <strain evidence="3">USNM 41457</strain>
    </source>
</reference>
<organism evidence="2 3">
    <name type="scientific">Edhazardia aedis (strain USNM 41457)</name>
    <name type="common">Microsporidian parasite</name>
    <dbReference type="NCBI Taxonomy" id="1003232"/>
    <lineage>
        <taxon>Eukaryota</taxon>
        <taxon>Fungi</taxon>
        <taxon>Fungi incertae sedis</taxon>
        <taxon>Microsporidia</taxon>
        <taxon>Edhazardia</taxon>
    </lineage>
</organism>
<dbReference type="Proteomes" id="UP000003163">
    <property type="component" value="Unassembled WGS sequence"/>
</dbReference>
<dbReference type="AlphaFoldDB" id="J8ZYL4"/>
<dbReference type="InParanoid" id="J8ZYL4"/>
<sequence>MPMRGSIKLFLSAQKTNTIIFVYFSTIFFNFIFFCYKPASLMISSTVKRDFYICSIMSKIRTKFLCYNIAFLYKIENPVIHIESFFITHGKKFLYSSELFGNIHKIHF</sequence>
<dbReference type="EMBL" id="AFBI03000014">
    <property type="protein sequence ID" value="EJW04763.1"/>
    <property type="molecule type" value="Genomic_DNA"/>
</dbReference>
<evidence type="ECO:0000256" key="1">
    <source>
        <dbReference type="SAM" id="Phobius"/>
    </source>
</evidence>
<evidence type="ECO:0000313" key="2">
    <source>
        <dbReference type="EMBL" id="EJW04763.1"/>
    </source>
</evidence>
<dbReference type="VEuPathDB" id="MicrosporidiaDB:EDEG_01053"/>
<gene>
    <name evidence="2" type="ORF">EDEG_01053</name>
</gene>
<keyword evidence="3" id="KW-1185">Reference proteome</keyword>
<keyword evidence="1" id="KW-0812">Transmembrane</keyword>
<comment type="caution">
    <text evidence="2">The sequence shown here is derived from an EMBL/GenBank/DDBJ whole genome shotgun (WGS) entry which is preliminary data.</text>
</comment>
<dbReference type="HOGENOM" id="CLU_2196913_0_0_1"/>
<protein>
    <submittedName>
        <fullName evidence="2">Uncharacterized protein</fullName>
    </submittedName>
</protein>
<evidence type="ECO:0000313" key="3">
    <source>
        <dbReference type="Proteomes" id="UP000003163"/>
    </source>
</evidence>
<keyword evidence="1" id="KW-1133">Transmembrane helix</keyword>
<proteinExistence type="predicted"/>
<feature type="transmembrane region" description="Helical" evidence="1">
    <location>
        <begin position="20"/>
        <end position="39"/>
    </location>
</feature>